<dbReference type="InterPro" id="IPR009057">
    <property type="entry name" value="Homeodomain-like_sf"/>
</dbReference>
<accession>A0A7W9CBC6</accession>
<dbReference type="InterPro" id="IPR023772">
    <property type="entry name" value="DNA-bd_HTH_TetR-type_CS"/>
</dbReference>
<keyword evidence="4" id="KW-0804">Transcription</keyword>
<dbReference type="InterPro" id="IPR036271">
    <property type="entry name" value="Tet_transcr_reg_TetR-rel_C_sf"/>
</dbReference>
<organism evidence="8 9">
    <name type="scientific">Microbacterium ginsengiterrae</name>
    <dbReference type="NCBI Taxonomy" id="546115"/>
    <lineage>
        <taxon>Bacteria</taxon>
        <taxon>Bacillati</taxon>
        <taxon>Actinomycetota</taxon>
        <taxon>Actinomycetes</taxon>
        <taxon>Micrococcales</taxon>
        <taxon>Microbacteriaceae</taxon>
        <taxon>Microbacterium</taxon>
    </lineage>
</organism>
<gene>
    <name evidence="8" type="ORF">HD600_000865</name>
</gene>
<dbReference type="EMBL" id="JACHMU010000001">
    <property type="protein sequence ID" value="MBB5742368.1"/>
    <property type="molecule type" value="Genomic_DNA"/>
</dbReference>
<protein>
    <submittedName>
        <fullName evidence="8">AcrR family transcriptional regulator</fullName>
    </submittedName>
</protein>
<evidence type="ECO:0000256" key="4">
    <source>
        <dbReference type="ARBA" id="ARBA00023163"/>
    </source>
</evidence>
<evidence type="ECO:0000256" key="3">
    <source>
        <dbReference type="ARBA" id="ARBA00023125"/>
    </source>
</evidence>
<dbReference type="GO" id="GO:0003700">
    <property type="term" value="F:DNA-binding transcription factor activity"/>
    <property type="evidence" value="ECO:0007669"/>
    <property type="project" value="TreeGrafter"/>
</dbReference>
<keyword evidence="1" id="KW-0678">Repressor</keyword>
<dbReference type="PRINTS" id="PR00455">
    <property type="entry name" value="HTHTETR"/>
</dbReference>
<comment type="caution">
    <text evidence="8">The sequence shown here is derived from an EMBL/GenBank/DDBJ whole genome shotgun (WGS) entry which is preliminary data.</text>
</comment>
<evidence type="ECO:0000256" key="1">
    <source>
        <dbReference type="ARBA" id="ARBA00022491"/>
    </source>
</evidence>
<dbReference type="PROSITE" id="PS50977">
    <property type="entry name" value="HTH_TETR_2"/>
    <property type="match status" value="1"/>
</dbReference>
<dbReference type="PANTHER" id="PTHR30055:SF175">
    <property type="entry name" value="HTH-TYPE TRANSCRIPTIONAL REPRESSOR KSTR2"/>
    <property type="match status" value="1"/>
</dbReference>
<evidence type="ECO:0000313" key="9">
    <source>
        <dbReference type="Proteomes" id="UP000517712"/>
    </source>
</evidence>
<dbReference type="InterPro" id="IPR050109">
    <property type="entry name" value="HTH-type_TetR-like_transc_reg"/>
</dbReference>
<dbReference type="RefSeq" id="WP_184281767.1">
    <property type="nucleotide sequence ID" value="NZ_BAAAPG010000001.1"/>
</dbReference>
<keyword evidence="2" id="KW-0805">Transcription regulation</keyword>
<dbReference type="GO" id="GO:0000976">
    <property type="term" value="F:transcription cis-regulatory region binding"/>
    <property type="evidence" value="ECO:0007669"/>
    <property type="project" value="TreeGrafter"/>
</dbReference>
<evidence type="ECO:0000256" key="2">
    <source>
        <dbReference type="ARBA" id="ARBA00023015"/>
    </source>
</evidence>
<dbReference type="Proteomes" id="UP000517712">
    <property type="component" value="Unassembled WGS sequence"/>
</dbReference>
<proteinExistence type="predicted"/>
<dbReference type="Gene3D" id="1.10.10.60">
    <property type="entry name" value="Homeodomain-like"/>
    <property type="match status" value="1"/>
</dbReference>
<dbReference type="SUPFAM" id="SSF48498">
    <property type="entry name" value="Tetracyclin repressor-like, C-terminal domain"/>
    <property type="match status" value="1"/>
</dbReference>
<dbReference type="Pfam" id="PF00440">
    <property type="entry name" value="TetR_N"/>
    <property type="match status" value="1"/>
</dbReference>
<evidence type="ECO:0000313" key="8">
    <source>
        <dbReference type="EMBL" id="MBB5742368.1"/>
    </source>
</evidence>
<evidence type="ECO:0000256" key="6">
    <source>
        <dbReference type="SAM" id="MobiDB-lite"/>
    </source>
</evidence>
<dbReference type="SUPFAM" id="SSF46689">
    <property type="entry name" value="Homeodomain-like"/>
    <property type="match status" value="1"/>
</dbReference>
<dbReference type="PROSITE" id="PS01081">
    <property type="entry name" value="HTH_TETR_1"/>
    <property type="match status" value="1"/>
</dbReference>
<keyword evidence="9" id="KW-1185">Reference proteome</keyword>
<keyword evidence="3 5" id="KW-0238">DNA-binding</keyword>
<feature type="domain" description="HTH tetR-type" evidence="7">
    <location>
        <begin position="20"/>
        <end position="80"/>
    </location>
</feature>
<dbReference type="Gene3D" id="1.10.357.10">
    <property type="entry name" value="Tetracycline Repressor, domain 2"/>
    <property type="match status" value="1"/>
</dbReference>
<evidence type="ECO:0000259" key="7">
    <source>
        <dbReference type="PROSITE" id="PS50977"/>
    </source>
</evidence>
<dbReference type="InterPro" id="IPR001647">
    <property type="entry name" value="HTH_TetR"/>
</dbReference>
<evidence type="ECO:0000256" key="5">
    <source>
        <dbReference type="PROSITE-ProRule" id="PRU00335"/>
    </source>
</evidence>
<reference evidence="8 9" key="1">
    <citation type="submission" date="2020-08" db="EMBL/GenBank/DDBJ databases">
        <title>Sequencing the genomes of 1000 actinobacteria strains.</title>
        <authorList>
            <person name="Klenk H.-P."/>
        </authorList>
    </citation>
    <scope>NUCLEOTIDE SEQUENCE [LARGE SCALE GENOMIC DNA]</scope>
    <source>
        <strain evidence="8 9">DSM 24823</strain>
    </source>
</reference>
<dbReference type="AlphaFoldDB" id="A0A7W9CBC6"/>
<dbReference type="InterPro" id="IPR041490">
    <property type="entry name" value="KstR2_TetR_C"/>
</dbReference>
<dbReference type="PANTHER" id="PTHR30055">
    <property type="entry name" value="HTH-TYPE TRANSCRIPTIONAL REGULATOR RUTR"/>
    <property type="match status" value="1"/>
</dbReference>
<feature type="region of interest" description="Disordered" evidence="6">
    <location>
        <begin position="1"/>
        <end position="22"/>
    </location>
</feature>
<dbReference type="Pfam" id="PF17932">
    <property type="entry name" value="TetR_C_24"/>
    <property type="match status" value="1"/>
</dbReference>
<name>A0A7W9CBC6_9MICO</name>
<feature type="DNA-binding region" description="H-T-H motif" evidence="5">
    <location>
        <begin position="43"/>
        <end position="62"/>
    </location>
</feature>
<sequence length="208" mass="23010">MPKTQTRRGAGSSGNGATGSGRRDELVQIAGRLFAENGFHVTTIRDVADAAGIQSGSLYHHFTSKESMVEELLREYWEKLLAGYRNVAATEPDATRAARGLIEHSVTLLDECRYALSIMLSDWAYLARSFPFMEQALQECQNIWLEVLERGQREGAFDSALDAKVVYRTIMASVSGTTRWFDPAGRLSAEQLAEEIAALFMGGVNARR</sequence>